<dbReference type="InterPro" id="IPR000873">
    <property type="entry name" value="AMP-dep_synth/lig_dom"/>
</dbReference>
<dbReference type="EMBL" id="AP019514">
    <property type="protein sequence ID" value="BBI62105.1"/>
    <property type="molecule type" value="Genomic_DNA"/>
</dbReference>
<evidence type="ECO:0000313" key="3">
    <source>
        <dbReference type="Proteomes" id="UP000320231"/>
    </source>
</evidence>
<dbReference type="SUPFAM" id="SSF56801">
    <property type="entry name" value="Acetyl-CoA synthetase-like"/>
    <property type="match status" value="1"/>
</dbReference>
<dbReference type="InterPro" id="IPR042099">
    <property type="entry name" value="ANL_N_sf"/>
</dbReference>
<organism evidence="2 3">
    <name type="scientific">Vreelandella sulfidaeris</name>
    <dbReference type="NCBI Taxonomy" id="115553"/>
    <lineage>
        <taxon>Bacteria</taxon>
        <taxon>Pseudomonadati</taxon>
        <taxon>Pseudomonadota</taxon>
        <taxon>Gammaproteobacteria</taxon>
        <taxon>Oceanospirillales</taxon>
        <taxon>Halomonadaceae</taxon>
        <taxon>Vreelandella</taxon>
    </lineage>
</organism>
<name>A0A455U826_9GAMM</name>
<accession>A0A455U826</accession>
<reference evidence="2 3" key="1">
    <citation type="journal article" date="2019" name="Microbiol. Resour. Announc.">
        <title>Complete Genome Sequence of Halomonas sulfidaeris Strain Esulfide1 Isolated from a Metal Sulfide Rock at a Depth of 2,200 Meters, Obtained Using Nanopore Sequencing.</title>
        <authorList>
            <person name="Saito M."/>
            <person name="Nishigata A."/>
            <person name="Galipon J."/>
            <person name="Arakawa K."/>
        </authorList>
    </citation>
    <scope>NUCLEOTIDE SEQUENCE [LARGE SCALE GENOMIC DNA]</scope>
    <source>
        <strain evidence="2 3">ATCC BAA-803</strain>
    </source>
</reference>
<sequence>MAYSMQAIYAMEPGEVFFTASDVGWVVGHSYIVYAPLLLGCTSVVYEGKPVKTPDAGSFWRLIEEYRVKSFSLPHRLPRD</sequence>
<dbReference type="AlphaFoldDB" id="A0A455U826"/>
<dbReference type="Proteomes" id="UP000320231">
    <property type="component" value="Chromosome"/>
</dbReference>
<dbReference type="PANTHER" id="PTHR43347:SF3">
    <property type="entry name" value="ACYL-COA SYNTHETASE SHORT-CHAIN FAMILY MEMBER 3, MITOCHONDRIAL"/>
    <property type="match status" value="1"/>
</dbReference>
<evidence type="ECO:0000259" key="1">
    <source>
        <dbReference type="Pfam" id="PF00501"/>
    </source>
</evidence>
<dbReference type="KEGG" id="hsr:HSBAA_34110"/>
<protein>
    <recommendedName>
        <fullName evidence="1">AMP-dependent synthetase/ligase domain-containing protein</fullName>
    </recommendedName>
</protein>
<dbReference type="Gene3D" id="3.40.50.12780">
    <property type="entry name" value="N-terminal domain of ligase-like"/>
    <property type="match status" value="1"/>
</dbReference>
<dbReference type="PANTHER" id="PTHR43347">
    <property type="entry name" value="ACYL-COA SYNTHETASE"/>
    <property type="match status" value="1"/>
</dbReference>
<feature type="domain" description="AMP-dependent synthetase/ligase" evidence="1">
    <location>
        <begin position="5"/>
        <end position="73"/>
    </location>
</feature>
<dbReference type="Pfam" id="PF00501">
    <property type="entry name" value="AMP-binding"/>
    <property type="match status" value="1"/>
</dbReference>
<proteinExistence type="predicted"/>
<dbReference type="GO" id="GO:0050218">
    <property type="term" value="F:propionate-CoA ligase activity"/>
    <property type="evidence" value="ECO:0007669"/>
    <property type="project" value="TreeGrafter"/>
</dbReference>
<gene>
    <name evidence="2" type="ORF">HSBAA_34110</name>
</gene>
<evidence type="ECO:0000313" key="2">
    <source>
        <dbReference type="EMBL" id="BBI62105.1"/>
    </source>
</evidence>